<dbReference type="Gene3D" id="3.40.50.720">
    <property type="entry name" value="NAD(P)-binding Rossmann-like Domain"/>
    <property type="match status" value="2"/>
</dbReference>
<feature type="domain" description="D-isomer specific 2-hydroxyacid dehydrogenase catalytic" evidence="4">
    <location>
        <begin position="34"/>
        <end position="314"/>
    </location>
</feature>
<dbReference type="EMBL" id="JAGQLM010000088">
    <property type="protein sequence ID" value="MCA9375115.1"/>
    <property type="molecule type" value="Genomic_DNA"/>
</dbReference>
<dbReference type="PANTHER" id="PTHR10996:SF178">
    <property type="entry name" value="2-HYDROXYACID DEHYDROGENASE YGL185C-RELATED"/>
    <property type="match status" value="1"/>
</dbReference>
<dbReference type="Proteomes" id="UP000748332">
    <property type="component" value="Unassembled WGS sequence"/>
</dbReference>
<evidence type="ECO:0000259" key="5">
    <source>
        <dbReference type="Pfam" id="PF02826"/>
    </source>
</evidence>
<dbReference type="InterPro" id="IPR006140">
    <property type="entry name" value="D-isomer_DH_NAD-bd"/>
</dbReference>
<dbReference type="AlphaFoldDB" id="A0A955HXD2"/>
<dbReference type="SUPFAM" id="SSF52283">
    <property type="entry name" value="Formate/glycerate dehydrogenase catalytic domain-like"/>
    <property type="match status" value="1"/>
</dbReference>
<comment type="caution">
    <text evidence="6">The sequence shown here is derived from an EMBL/GenBank/DDBJ whole genome shotgun (WGS) entry which is preliminary data.</text>
</comment>
<dbReference type="InterPro" id="IPR036291">
    <property type="entry name" value="NAD(P)-bd_dom_sf"/>
</dbReference>
<reference evidence="6" key="2">
    <citation type="journal article" date="2021" name="Microbiome">
        <title>Successional dynamics and alternative stable states in a saline activated sludge microbial community over 9 years.</title>
        <authorList>
            <person name="Wang Y."/>
            <person name="Ye J."/>
            <person name="Ju F."/>
            <person name="Liu L."/>
            <person name="Boyd J.A."/>
            <person name="Deng Y."/>
            <person name="Parks D.H."/>
            <person name="Jiang X."/>
            <person name="Yin X."/>
            <person name="Woodcroft B.J."/>
            <person name="Tyson G.W."/>
            <person name="Hugenholtz P."/>
            <person name="Polz M.F."/>
            <person name="Zhang T."/>
        </authorList>
    </citation>
    <scope>NUCLEOTIDE SEQUENCE</scope>
    <source>
        <strain evidence="6">HKST-UBA16</strain>
    </source>
</reference>
<keyword evidence="2" id="KW-0520">NAD</keyword>
<dbReference type="SUPFAM" id="SSF51735">
    <property type="entry name" value="NAD(P)-binding Rossmann-fold domains"/>
    <property type="match status" value="1"/>
</dbReference>
<sequence>MFKKELFVDFHKFQYSDQMYDQVYKMCEKYTFADGSKDNLVDLVEDVDAIFAFYGSPITKEVINSATKLKYIGVTSTAYSFVDIDAAAKRDIPVTHTASYAAQGVAELIVLMFLYNLRNIKNEKSRIASGDYGFEVEKGRELGEKTLGIIGAGTIGCRVAEICKGFGMEIVYFSREEKERMNVIGAKKMSINDVAKNADHIAVTLSLNKETEGMVNNEVISNIKENAVVTCISHLPLFDVDALYERVKNGEIILATDQIDSLNDEWFEKFRKLEDADLYPHIGAGTVESTQRVEETFVSNIKAFLENSPKNVVNL</sequence>
<evidence type="ECO:0000313" key="7">
    <source>
        <dbReference type="Proteomes" id="UP000748332"/>
    </source>
</evidence>
<dbReference type="InterPro" id="IPR050223">
    <property type="entry name" value="D-isomer_2-hydroxyacid_DH"/>
</dbReference>
<accession>A0A955HXD2</accession>
<dbReference type="GO" id="GO:0051287">
    <property type="term" value="F:NAD binding"/>
    <property type="evidence" value="ECO:0007669"/>
    <property type="project" value="InterPro"/>
</dbReference>
<keyword evidence="1 3" id="KW-0560">Oxidoreductase</keyword>
<dbReference type="InterPro" id="IPR006139">
    <property type="entry name" value="D-isomer_2_OHA_DH_cat_dom"/>
</dbReference>
<dbReference type="PANTHER" id="PTHR10996">
    <property type="entry name" value="2-HYDROXYACID DEHYDROGENASE-RELATED"/>
    <property type="match status" value="1"/>
</dbReference>
<evidence type="ECO:0000256" key="1">
    <source>
        <dbReference type="ARBA" id="ARBA00023002"/>
    </source>
</evidence>
<evidence type="ECO:0008006" key="8">
    <source>
        <dbReference type="Google" id="ProtNLM"/>
    </source>
</evidence>
<reference evidence="6" key="1">
    <citation type="submission" date="2020-04" db="EMBL/GenBank/DDBJ databases">
        <authorList>
            <person name="Zhang T."/>
        </authorList>
    </citation>
    <scope>NUCLEOTIDE SEQUENCE</scope>
    <source>
        <strain evidence="6">HKST-UBA16</strain>
    </source>
</reference>
<evidence type="ECO:0000256" key="2">
    <source>
        <dbReference type="ARBA" id="ARBA00023027"/>
    </source>
</evidence>
<gene>
    <name evidence="6" type="ORF">KC622_02170</name>
</gene>
<feature type="domain" description="D-isomer specific 2-hydroxyacid dehydrogenase NAD-binding" evidence="5">
    <location>
        <begin position="112"/>
        <end position="283"/>
    </location>
</feature>
<organism evidence="6 7">
    <name type="scientific">Candidatus Dojkabacteria bacterium</name>
    <dbReference type="NCBI Taxonomy" id="2099670"/>
    <lineage>
        <taxon>Bacteria</taxon>
        <taxon>Candidatus Dojkabacteria</taxon>
    </lineage>
</organism>
<proteinExistence type="inferred from homology"/>
<dbReference type="GO" id="GO:0030267">
    <property type="term" value="F:glyoxylate reductase (NADPH) activity"/>
    <property type="evidence" value="ECO:0007669"/>
    <property type="project" value="TreeGrafter"/>
</dbReference>
<dbReference type="GO" id="GO:0016618">
    <property type="term" value="F:hydroxypyruvate reductase [NAD(P)H] activity"/>
    <property type="evidence" value="ECO:0007669"/>
    <property type="project" value="TreeGrafter"/>
</dbReference>
<evidence type="ECO:0000313" key="6">
    <source>
        <dbReference type="EMBL" id="MCA9375115.1"/>
    </source>
</evidence>
<evidence type="ECO:0000256" key="3">
    <source>
        <dbReference type="RuleBase" id="RU003719"/>
    </source>
</evidence>
<dbReference type="Pfam" id="PF00389">
    <property type="entry name" value="2-Hacid_dh"/>
    <property type="match status" value="1"/>
</dbReference>
<comment type="similarity">
    <text evidence="3">Belongs to the D-isomer specific 2-hydroxyacid dehydrogenase family.</text>
</comment>
<evidence type="ECO:0000259" key="4">
    <source>
        <dbReference type="Pfam" id="PF00389"/>
    </source>
</evidence>
<protein>
    <recommendedName>
        <fullName evidence="8">Dihydrofolate reductase</fullName>
    </recommendedName>
</protein>
<name>A0A955HXD2_9BACT</name>
<dbReference type="GO" id="GO:0005829">
    <property type="term" value="C:cytosol"/>
    <property type="evidence" value="ECO:0007669"/>
    <property type="project" value="TreeGrafter"/>
</dbReference>
<dbReference type="Pfam" id="PF02826">
    <property type="entry name" value="2-Hacid_dh_C"/>
    <property type="match status" value="1"/>
</dbReference>